<evidence type="ECO:0000256" key="10">
    <source>
        <dbReference type="SAM" id="SignalP"/>
    </source>
</evidence>
<dbReference type="EMBL" id="JAGTXO010000079">
    <property type="protein sequence ID" value="KAG8457164.1"/>
    <property type="molecule type" value="Genomic_DNA"/>
</dbReference>
<organism evidence="15 16">
    <name type="scientific">Diacronema lutheri</name>
    <name type="common">Unicellular marine alga</name>
    <name type="synonym">Monochrysis lutheri</name>
    <dbReference type="NCBI Taxonomy" id="2081491"/>
    <lineage>
        <taxon>Eukaryota</taxon>
        <taxon>Haptista</taxon>
        <taxon>Haptophyta</taxon>
        <taxon>Pavlovophyceae</taxon>
        <taxon>Pavlovales</taxon>
        <taxon>Pavlovaceae</taxon>
        <taxon>Diacronema</taxon>
    </lineage>
</organism>
<dbReference type="GO" id="GO:0008237">
    <property type="term" value="F:metallopeptidase activity"/>
    <property type="evidence" value="ECO:0007669"/>
    <property type="project" value="UniProtKB-KW"/>
</dbReference>
<keyword evidence="16" id="KW-1185">Reference proteome</keyword>
<comment type="cofactor">
    <cofactor evidence="1">
        <name>Zn(2+)</name>
        <dbReference type="ChEBI" id="CHEBI:29105"/>
    </cofactor>
</comment>
<reference evidence="15" key="1">
    <citation type="submission" date="2021-05" db="EMBL/GenBank/DDBJ databases">
        <title>The genome of the haptophyte Pavlova lutheri (Diacronema luteri, Pavlovales) - a model for lipid biosynthesis in eukaryotic algae.</title>
        <authorList>
            <person name="Hulatt C.J."/>
            <person name="Posewitz M.C."/>
        </authorList>
    </citation>
    <scope>NUCLEOTIDE SEQUENCE</scope>
    <source>
        <strain evidence="15">NIVA-4/92</strain>
    </source>
</reference>
<dbReference type="GO" id="GO:0004177">
    <property type="term" value="F:aminopeptidase activity"/>
    <property type="evidence" value="ECO:0007669"/>
    <property type="project" value="UniProtKB-KW"/>
</dbReference>
<dbReference type="GO" id="GO:0008270">
    <property type="term" value="F:zinc ion binding"/>
    <property type="evidence" value="ECO:0007669"/>
    <property type="project" value="InterPro"/>
</dbReference>
<evidence type="ECO:0000256" key="9">
    <source>
        <dbReference type="SAM" id="MobiDB-lite"/>
    </source>
</evidence>
<evidence type="ECO:0008006" key="17">
    <source>
        <dbReference type="Google" id="ProtNLM"/>
    </source>
</evidence>
<feature type="compositionally biased region" description="Low complexity" evidence="9">
    <location>
        <begin position="60"/>
        <end position="78"/>
    </location>
</feature>
<evidence type="ECO:0000256" key="7">
    <source>
        <dbReference type="ARBA" id="ARBA00022833"/>
    </source>
</evidence>
<dbReference type="InterPro" id="IPR012779">
    <property type="entry name" value="Peptidase_M1_pepN"/>
</dbReference>
<evidence type="ECO:0000256" key="5">
    <source>
        <dbReference type="ARBA" id="ARBA00022723"/>
    </source>
</evidence>
<feature type="signal peptide" evidence="10">
    <location>
        <begin position="1"/>
        <end position="20"/>
    </location>
</feature>
<dbReference type="PRINTS" id="PR00756">
    <property type="entry name" value="ALADIPTASE"/>
</dbReference>
<dbReference type="PANTHER" id="PTHR46322">
    <property type="entry name" value="PUROMYCIN-SENSITIVE AMINOPEPTIDASE"/>
    <property type="match status" value="1"/>
</dbReference>
<gene>
    <name evidence="15" type="ORF">KFE25_004381</name>
</gene>
<feature type="domain" description="Peptidase M1 alanyl aminopeptidase Ig-like fold" evidence="12">
    <location>
        <begin position="534"/>
        <end position="626"/>
    </location>
</feature>
<evidence type="ECO:0000259" key="12">
    <source>
        <dbReference type="Pfam" id="PF11940"/>
    </source>
</evidence>
<dbReference type="NCBIfam" id="TIGR02414">
    <property type="entry name" value="pepN_proteo"/>
    <property type="match status" value="1"/>
</dbReference>
<keyword evidence="10" id="KW-0732">Signal</keyword>
<keyword evidence="3" id="KW-0031">Aminopeptidase</keyword>
<evidence type="ECO:0000313" key="15">
    <source>
        <dbReference type="EMBL" id="KAG8457164.1"/>
    </source>
</evidence>
<name>A0A8J6C117_DIALT</name>
<dbReference type="Pfam" id="PF17900">
    <property type="entry name" value="Peptidase_M1_N"/>
    <property type="match status" value="1"/>
</dbReference>
<dbReference type="Gene3D" id="2.60.40.1730">
    <property type="entry name" value="tricorn interacting facor f3 domain"/>
    <property type="match status" value="1"/>
</dbReference>
<dbReference type="SUPFAM" id="SSF63737">
    <property type="entry name" value="Leukotriene A4 hydrolase N-terminal domain"/>
    <property type="match status" value="1"/>
</dbReference>
<dbReference type="InterPro" id="IPR024601">
    <property type="entry name" value="Peptidase_M1_pepN_C"/>
</dbReference>
<dbReference type="OrthoDB" id="10031169at2759"/>
<evidence type="ECO:0000256" key="2">
    <source>
        <dbReference type="ARBA" id="ARBA00010136"/>
    </source>
</evidence>
<dbReference type="Pfam" id="PF01433">
    <property type="entry name" value="Peptidase_M1"/>
    <property type="match status" value="1"/>
</dbReference>
<feature type="domain" description="Aminopeptidase N-like N-terminal" evidence="14">
    <location>
        <begin position="187"/>
        <end position="276"/>
    </location>
</feature>
<keyword evidence="4" id="KW-0645">Protease</keyword>
<keyword evidence="6" id="KW-0378">Hydrolase</keyword>
<comment type="caution">
    <text evidence="15">The sequence shown here is derived from an EMBL/GenBank/DDBJ whole genome shotgun (WGS) entry which is preliminary data.</text>
</comment>
<dbReference type="CDD" id="cd09600">
    <property type="entry name" value="M1_APN"/>
    <property type="match status" value="1"/>
</dbReference>
<dbReference type="Pfam" id="PF11940">
    <property type="entry name" value="DUF3458"/>
    <property type="match status" value="1"/>
</dbReference>
<evidence type="ECO:0000259" key="13">
    <source>
        <dbReference type="Pfam" id="PF17432"/>
    </source>
</evidence>
<dbReference type="InterPro" id="IPR035414">
    <property type="entry name" value="Peptidase_M1_pepN_Ig-like"/>
</dbReference>
<dbReference type="Gene3D" id="2.60.40.1840">
    <property type="match status" value="1"/>
</dbReference>
<dbReference type="InterPro" id="IPR001930">
    <property type="entry name" value="Peptidase_M1"/>
</dbReference>
<evidence type="ECO:0000259" key="14">
    <source>
        <dbReference type="Pfam" id="PF17900"/>
    </source>
</evidence>
<evidence type="ECO:0000313" key="16">
    <source>
        <dbReference type="Proteomes" id="UP000751190"/>
    </source>
</evidence>
<dbReference type="InterPro" id="IPR014782">
    <property type="entry name" value="Peptidase_M1_dom"/>
</dbReference>
<dbReference type="InterPro" id="IPR045357">
    <property type="entry name" value="Aminopeptidase_N-like_N"/>
</dbReference>
<evidence type="ECO:0000259" key="11">
    <source>
        <dbReference type="Pfam" id="PF01433"/>
    </source>
</evidence>
<dbReference type="PANTHER" id="PTHR46322:SF1">
    <property type="entry name" value="PUROMYCIN-SENSITIVE AMINOPEPTIDASE"/>
    <property type="match status" value="1"/>
</dbReference>
<feature type="domain" description="Peptidase M1 alanyl aminopeptidase C-terminal" evidence="13">
    <location>
        <begin position="631"/>
        <end position="958"/>
    </location>
</feature>
<evidence type="ECO:0000256" key="3">
    <source>
        <dbReference type="ARBA" id="ARBA00022438"/>
    </source>
</evidence>
<keyword evidence="8" id="KW-0482">Metalloprotease</keyword>
<dbReference type="InterPro" id="IPR038438">
    <property type="entry name" value="PepN_Ig-like_sf"/>
</dbReference>
<dbReference type="Gene3D" id="3.30.2010.30">
    <property type="match status" value="1"/>
</dbReference>
<keyword evidence="5" id="KW-0479">Metal-binding</keyword>
<evidence type="ECO:0000256" key="8">
    <source>
        <dbReference type="ARBA" id="ARBA00023049"/>
    </source>
</evidence>
<evidence type="ECO:0000256" key="1">
    <source>
        <dbReference type="ARBA" id="ARBA00001947"/>
    </source>
</evidence>
<dbReference type="OMA" id="FKRWYSQ"/>
<feature type="chain" id="PRO_5035154050" description="Aminopeptidase N" evidence="10">
    <location>
        <begin position="21"/>
        <end position="959"/>
    </location>
</feature>
<dbReference type="Gene3D" id="1.10.390.10">
    <property type="entry name" value="Neutral Protease Domain 2"/>
    <property type="match status" value="1"/>
</dbReference>
<dbReference type="GO" id="GO:0006508">
    <property type="term" value="P:proteolysis"/>
    <property type="evidence" value="ECO:0007669"/>
    <property type="project" value="UniProtKB-KW"/>
</dbReference>
<accession>A0A8J6C117</accession>
<dbReference type="FunFam" id="3.30.2010.30:FF:000002">
    <property type="entry name" value="Putative aminopeptidase N"/>
    <property type="match status" value="1"/>
</dbReference>
<feature type="domain" description="Peptidase M1 membrane alanine aminopeptidase" evidence="11">
    <location>
        <begin position="315"/>
        <end position="526"/>
    </location>
</feature>
<dbReference type="InterPro" id="IPR042097">
    <property type="entry name" value="Aminopeptidase_N-like_N_sf"/>
</dbReference>
<evidence type="ECO:0000256" key="4">
    <source>
        <dbReference type="ARBA" id="ARBA00022670"/>
    </source>
</evidence>
<evidence type="ECO:0000256" key="6">
    <source>
        <dbReference type="ARBA" id="ARBA00022801"/>
    </source>
</evidence>
<dbReference type="InterPro" id="IPR037144">
    <property type="entry name" value="Peptidase_M1_pepN_C_sf"/>
</dbReference>
<feature type="region of interest" description="Disordered" evidence="9">
    <location>
        <begin position="60"/>
        <end position="83"/>
    </location>
</feature>
<proteinExistence type="inferred from homology"/>
<dbReference type="FunFam" id="1.10.390.10:FF:000002">
    <property type="entry name" value="Aminopeptidase N"/>
    <property type="match status" value="1"/>
</dbReference>
<dbReference type="InterPro" id="IPR027268">
    <property type="entry name" value="Peptidase_M4/M1_CTD_sf"/>
</dbReference>
<dbReference type="Proteomes" id="UP000751190">
    <property type="component" value="Unassembled WGS sequence"/>
</dbReference>
<dbReference type="SUPFAM" id="SSF55486">
    <property type="entry name" value="Metalloproteases ('zincins'), catalytic domain"/>
    <property type="match status" value="1"/>
</dbReference>
<dbReference type="AlphaFoldDB" id="A0A8J6C117"/>
<keyword evidence="7" id="KW-0862">Zinc</keyword>
<comment type="similarity">
    <text evidence="2">Belongs to the peptidase M1 family.</text>
</comment>
<dbReference type="Gene3D" id="1.25.50.10">
    <property type="entry name" value="Peptidase M1, alanyl aminopeptidase, C-terminal domain"/>
    <property type="match status" value="1"/>
</dbReference>
<protein>
    <recommendedName>
        <fullName evidence="17">Aminopeptidase N</fullName>
    </recommendedName>
</protein>
<sequence length="959" mass="103191">MRGARVVFGVLGAIAPCAHAHRLAGWQASGAARALAIGGALGGAHGRRLFRSALVPRTASPPTTMAATAAATTSGAEAPPVPKLRADYAPPAYAIKKVHLDFALGADETTVTADLAVEPWDAGARTGDARADLVLDGEELTLDALSIDGTPLEPSAYSHGPTSLTIRGAALPAGAFTLRTVVRTKPRLNTALSGLYYSGRMLCTQCEAEGFRRITFFLDRPDVMAVYSVRMAGPQAAMPVLLSNGNLLKAGVDEARDGPGSHFAEWADPFPKPSYLFALVAGALQHISSSYVTRSGRTVTLNIYSEPESVDALEYAMGALKRSMRWDEEVFGLEYDLDLFNIVAVSDFNMGAMENKGLNVFNTACVLARPWSATDADYERVEGVVAHEYFHNWTGNRVTCRDWFQLTLKEGLTVYRDQAFSADMSSEAVKRISDVRMLRARQFAEDASPLAHPIRPESYVAMDNFYTATVYEKGAEVIRMYAALLGKAGFRKGMDLYFKRHDGAAVTCDDFRKAMADANGRDLAQFEGWYTQPGTPTVHATWAHDAGARTFSLTLRQVPPAAAGASAPPLHVPVAFALLRADGSGEALGERVLELTEREATFTLNDVEGEVVPSILRGFSAPVHLVAQRTDAELAFLMAHETDAFNRWEAANALMTRVLLGAADAGARREPLGEVPAVLLDACRATLVERAADRSLQALALALPDFDTLSSSVEVVHPQPLCAAIGWLKKGLAAALKPELLSVYAQCAADDAATAAYSPDAESIGRRRLRDACLSYLSALDEADTTALCMQQLKGARCMTDALAAFSAASRVSGPARLEASAIFADKVKDDPLALDKWYRTRAAADVPSALSEVRELMSLPSFSLTNPNRVRAVVGAFTALNHKTFHKEDGSGYAFTAQCVIDLDKINPQVAARLARSFSAWRRLEPASGALMKAQLEQLQRTPGLSRNTLEIVNTSLQ</sequence>
<dbReference type="Pfam" id="PF17432">
    <property type="entry name" value="DUF3458_C"/>
    <property type="match status" value="1"/>
</dbReference>